<evidence type="ECO:0000313" key="4">
    <source>
        <dbReference type="Proteomes" id="UP000276437"/>
    </source>
</evidence>
<dbReference type="GO" id="GO:0052621">
    <property type="term" value="F:diguanylate cyclase activity"/>
    <property type="evidence" value="ECO:0007669"/>
    <property type="project" value="TreeGrafter"/>
</dbReference>
<dbReference type="GO" id="GO:0005886">
    <property type="term" value="C:plasma membrane"/>
    <property type="evidence" value="ECO:0007669"/>
    <property type="project" value="TreeGrafter"/>
</dbReference>
<dbReference type="PANTHER" id="PTHR45138:SF9">
    <property type="entry name" value="DIGUANYLATE CYCLASE DGCM-RELATED"/>
    <property type="match status" value="1"/>
</dbReference>
<dbReference type="NCBIfam" id="TIGR00254">
    <property type="entry name" value="GGDEF"/>
    <property type="match status" value="1"/>
</dbReference>
<dbReference type="RefSeq" id="WP_126306820.1">
    <property type="nucleotide sequence ID" value="NZ_AP018449.1"/>
</dbReference>
<keyword evidence="4" id="KW-1185">Reference proteome</keyword>
<organism evidence="3 4">
    <name type="scientific">Methylomusa anaerophila</name>
    <dbReference type="NCBI Taxonomy" id="1930071"/>
    <lineage>
        <taxon>Bacteria</taxon>
        <taxon>Bacillati</taxon>
        <taxon>Bacillota</taxon>
        <taxon>Negativicutes</taxon>
        <taxon>Selenomonadales</taxon>
        <taxon>Sporomusaceae</taxon>
        <taxon>Methylomusa</taxon>
    </lineage>
</organism>
<name>A0A348AGP4_9FIRM</name>
<dbReference type="InterPro" id="IPR029016">
    <property type="entry name" value="GAF-like_dom_sf"/>
</dbReference>
<dbReference type="GO" id="GO:1902201">
    <property type="term" value="P:negative regulation of bacterial-type flagellum-dependent cell motility"/>
    <property type="evidence" value="ECO:0007669"/>
    <property type="project" value="TreeGrafter"/>
</dbReference>
<sequence length="796" mass="88431">MSPLINSLKANINLAILALLLIGILGLISSLPDLLYVVFPQDIFLVIHSLVESAGITIGLCVFLVVWYGWPKNQNGRDLFIALTFLAVGIIDMAHVLSYEGMPDFLTLNSENKASLFWIIGRLLASGGLLFAIFIPSRTKPQFFHRLYFTSIVMVVVVTLIGAVLLFEPYLTPVYAPGEGQTAAKITLEYLAMFMNLVSIYAYGRRNPSQQHVYFLRISLVFSLMSGAAFTLYSNAYDIYNVMGHLYKTAAYYFVLRSLLETSILRPYMRISRLARALRNLAIQNIELYKEAKESERHLQQAFIQLGSVLAAKNDLDEMLQKVVAATSTVFRCDHVYLGLSEGNPPVLKLKAYVSSFKPPAKLNLTQSFMGKVFCEKKPTIVSNITFYPEIIIDDLEQAGLKSMVGAPIRHNGDVIGVLEVFSRKERDFTQHDAQFLSVFSHHAGEAIKNVRAYETTVESFAELKLLYDIVKDIANQLSPAGLLTKVSEKLSDLFKADGAVAFIMHRRDDGLHTEPVFTKGFDVREINHLQRIFSDGKNAWPWGGISAIDGYDEHNHGLITMSVLLARRMNILPLLAGGNLVGLIVFGWNDPVMEIPQGMEMMVGTIAGQTAIGLERAYLYENVQAMALTDPLTKLSNRRHFEARLNEEISRAKNNCSPISLILLDIDFFKKVNDTWGHLAGDAVLQQMGILLKEKFKITDIPARYGGEEFAVILSETGGEEAAALAEEFRNHVAKTCFPYDSEKIFITISLGVATIGSCSSGKDDGTDLVEAADRALYQAKQSGRNRAIIGNCRG</sequence>
<dbReference type="InterPro" id="IPR043128">
    <property type="entry name" value="Rev_trsase/Diguanyl_cyclase"/>
</dbReference>
<dbReference type="InterPro" id="IPR003018">
    <property type="entry name" value="GAF"/>
</dbReference>
<dbReference type="PROSITE" id="PS50887">
    <property type="entry name" value="GGDEF"/>
    <property type="match status" value="1"/>
</dbReference>
<dbReference type="FunFam" id="3.30.70.270:FF:000001">
    <property type="entry name" value="Diguanylate cyclase domain protein"/>
    <property type="match status" value="1"/>
</dbReference>
<reference evidence="3 4" key="1">
    <citation type="journal article" date="2018" name="Int. J. Syst. Evol. Microbiol.">
        <title>Methylomusa anaerophila gen. nov., sp. nov., an anaerobic methanol-utilizing bacterium isolated from a microbial fuel cell.</title>
        <authorList>
            <person name="Amano N."/>
            <person name="Yamamuro A."/>
            <person name="Miyahara M."/>
            <person name="Kouzuma A."/>
            <person name="Abe T."/>
            <person name="Watanabe K."/>
        </authorList>
    </citation>
    <scope>NUCLEOTIDE SEQUENCE [LARGE SCALE GENOMIC DNA]</scope>
    <source>
        <strain evidence="3 4">MMFC1</strain>
    </source>
</reference>
<dbReference type="SUPFAM" id="SSF55781">
    <property type="entry name" value="GAF domain-like"/>
    <property type="match status" value="2"/>
</dbReference>
<dbReference type="Pfam" id="PF00990">
    <property type="entry name" value="GGDEF"/>
    <property type="match status" value="1"/>
</dbReference>
<dbReference type="Gene3D" id="3.30.70.270">
    <property type="match status" value="1"/>
</dbReference>
<dbReference type="OrthoDB" id="9783388at2"/>
<evidence type="ECO:0000259" key="2">
    <source>
        <dbReference type="PROSITE" id="PS50887"/>
    </source>
</evidence>
<evidence type="ECO:0000313" key="3">
    <source>
        <dbReference type="EMBL" id="BBB90242.1"/>
    </source>
</evidence>
<dbReference type="Pfam" id="PF17159">
    <property type="entry name" value="MASE3"/>
    <property type="match status" value="1"/>
</dbReference>
<dbReference type="Gene3D" id="3.30.450.40">
    <property type="match status" value="2"/>
</dbReference>
<feature type="transmembrane region" description="Helical" evidence="1">
    <location>
        <begin position="12"/>
        <end position="31"/>
    </location>
</feature>
<dbReference type="Proteomes" id="UP000276437">
    <property type="component" value="Chromosome"/>
</dbReference>
<accession>A0A348AGP4</accession>
<feature type="transmembrane region" description="Helical" evidence="1">
    <location>
        <begin position="215"/>
        <end position="234"/>
    </location>
</feature>
<dbReference type="SMART" id="SM00065">
    <property type="entry name" value="GAF"/>
    <property type="match status" value="2"/>
</dbReference>
<evidence type="ECO:0000256" key="1">
    <source>
        <dbReference type="SAM" id="Phobius"/>
    </source>
</evidence>
<dbReference type="SMART" id="SM00267">
    <property type="entry name" value="GGDEF"/>
    <property type="match status" value="1"/>
</dbReference>
<feature type="transmembrane region" description="Helical" evidence="1">
    <location>
        <begin position="79"/>
        <end position="97"/>
    </location>
</feature>
<keyword evidence="1" id="KW-0472">Membrane</keyword>
<gene>
    <name evidence="3" type="primary">pleD_1</name>
    <name evidence="3" type="ORF">MAMMFC1_00890</name>
</gene>
<dbReference type="GO" id="GO:0043709">
    <property type="term" value="P:cell adhesion involved in single-species biofilm formation"/>
    <property type="evidence" value="ECO:0007669"/>
    <property type="project" value="TreeGrafter"/>
</dbReference>
<dbReference type="Pfam" id="PF13185">
    <property type="entry name" value="GAF_2"/>
    <property type="match status" value="1"/>
</dbReference>
<dbReference type="SUPFAM" id="SSF55073">
    <property type="entry name" value="Nucleotide cyclase"/>
    <property type="match status" value="1"/>
</dbReference>
<keyword evidence="1" id="KW-1133">Transmembrane helix</keyword>
<dbReference type="InterPro" id="IPR050469">
    <property type="entry name" value="Diguanylate_Cyclase"/>
</dbReference>
<keyword evidence="1" id="KW-0812">Transmembrane</keyword>
<dbReference type="InterPro" id="IPR033425">
    <property type="entry name" value="MASE3"/>
</dbReference>
<dbReference type="PANTHER" id="PTHR45138">
    <property type="entry name" value="REGULATORY COMPONENTS OF SENSORY TRANSDUCTION SYSTEM"/>
    <property type="match status" value="1"/>
</dbReference>
<protein>
    <submittedName>
        <fullName evidence="3">Response regulator PleD</fullName>
    </submittedName>
</protein>
<dbReference type="AlphaFoldDB" id="A0A348AGP4"/>
<feature type="transmembrane region" description="Helical" evidence="1">
    <location>
        <begin position="147"/>
        <end position="167"/>
    </location>
</feature>
<dbReference type="EMBL" id="AP018449">
    <property type="protein sequence ID" value="BBB90242.1"/>
    <property type="molecule type" value="Genomic_DNA"/>
</dbReference>
<feature type="transmembrane region" description="Helical" evidence="1">
    <location>
        <begin position="187"/>
        <end position="203"/>
    </location>
</feature>
<dbReference type="InterPro" id="IPR000160">
    <property type="entry name" value="GGDEF_dom"/>
</dbReference>
<proteinExistence type="predicted"/>
<feature type="domain" description="GGDEF" evidence="2">
    <location>
        <begin position="658"/>
        <end position="794"/>
    </location>
</feature>
<feature type="transmembrane region" description="Helical" evidence="1">
    <location>
        <begin position="117"/>
        <end position="135"/>
    </location>
</feature>
<dbReference type="KEGG" id="mana:MAMMFC1_00890"/>
<feature type="transmembrane region" description="Helical" evidence="1">
    <location>
        <begin position="43"/>
        <end position="67"/>
    </location>
</feature>
<dbReference type="InterPro" id="IPR029787">
    <property type="entry name" value="Nucleotide_cyclase"/>
</dbReference>
<dbReference type="CDD" id="cd01949">
    <property type="entry name" value="GGDEF"/>
    <property type="match status" value="1"/>
</dbReference>